<dbReference type="Proteomes" id="UP000316213">
    <property type="component" value="Unassembled WGS sequence"/>
</dbReference>
<evidence type="ECO:0000256" key="10">
    <source>
        <dbReference type="PIRNR" id="PIRNR006268"/>
    </source>
</evidence>
<evidence type="ECO:0000256" key="8">
    <source>
        <dbReference type="ARBA" id="ARBA00031306"/>
    </source>
</evidence>
<dbReference type="Gene3D" id="3.10.520.10">
    <property type="entry name" value="ApbE-like domains"/>
    <property type="match status" value="1"/>
</dbReference>
<keyword evidence="7 10" id="KW-0460">Magnesium</keyword>
<feature type="binding site" evidence="11">
    <location>
        <position position="268"/>
    </location>
    <ligand>
        <name>Mg(2+)</name>
        <dbReference type="ChEBI" id="CHEBI:18420"/>
    </ligand>
</feature>
<dbReference type="PANTHER" id="PTHR30040:SF2">
    <property type="entry name" value="FAD:PROTEIN FMN TRANSFERASE"/>
    <property type="match status" value="1"/>
</dbReference>
<dbReference type="EMBL" id="SJPM01000004">
    <property type="protein sequence ID" value="TWT97321.1"/>
    <property type="molecule type" value="Genomic_DNA"/>
</dbReference>
<evidence type="ECO:0000256" key="6">
    <source>
        <dbReference type="ARBA" id="ARBA00022827"/>
    </source>
</evidence>
<evidence type="ECO:0000256" key="4">
    <source>
        <dbReference type="ARBA" id="ARBA00022679"/>
    </source>
</evidence>
<dbReference type="EC" id="2.7.1.180" evidence="1 10"/>
<dbReference type="OrthoDB" id="9778595at2"/>
<keyword evidence="6 10" id="KW-0274">FAD</keyword>
<dbReference type="GO" id="GO:0046872">
    <property type="term" value="F:metal ion binding"/>
    <property type="evidence" value="ECO:0007669"/>
    <property type="project" value="UniProtKB-UniRule"/>
</dbReference>
<organism evidence="12 13">
    <name type="scientific">Neorhodopirellula pilleata</name>
    <dbReference type="NCBI Taxonomy" id="2714738"/>
    <lineage>
        <taxon>Bacteria</taxon>
        <taxon>Pseudomonadati</taxon>
        <taxon>Planctomycetota</taxon>
        <taxon>Planctomycetia</taxon>
        <taxon>Pirellulales</taxon>
        <taxon>Pirellulaceae</taxon>
        <taxon>Neorhodopirellula</taxon>
    </lineage>
</organism>
<comment type="caution">
    <text evidence="12">The sequence shown here is derived from an EMBL/GenBank/DDBJ whole genome shotgun (WGS) entry which is preliminary data.</text>
</comment>
<evidence type="ECO:0000256" key="1">
    <source>
        <dbReference type="ARBA" id="ARBA00011955"/>
    </source>
</evidence>
<evidence type="ECO:0000256" key="2">
    <source>
        <dbReference type="ARBA" id="ARBA00016337"/>
    </source>
</evidence>
<keyword evidence="5 10" id="KW-0479">Metal-binding</keyword>
<dbReference type="Pfam" id="PF02424">
    <property type="entry name" value="ApbE"/>
    <property type="match status" value="1"/>
</dbReference>
<feature type="binding site" evidence="11">
    <location>
        <position position="272"/>
    </location>
    <ligand>
        <name>Mg(2+)</name>
        <dbReference type="ChEBI" id="CHEBI:18420"/>
    </ligand>
</feature>
<evidence type="ECO:0000256" key="9">
    <source>
        <dbReference type="ARBA" id="ARBA00048540"/>
    </source>
</evidence>
<comment type="cofactor">
    <cofactor evidence="11">
        <name>Mg(2+)</name>
        <dbReference type="ChEBI" id="CHEBI:18420"/>
    </cofactor>
    <cofactor evidence="11">
        <name>Mn(2+)</name>
        <dbReference type="ChEBI" id="CHEBI:29035"/>
    </cofactor>
    <text evidence="11">Magnesium. Can also use manganese.</text>
</comment>
<evidence type="ECO:0000256" key="11">
    <source>
        <dbReference type="PIRSR" id="PIRSR006268-2"/>
    </source>
</evidence>
<evidence type="ECO:0000313" key="13">
    <source>
        <dbReference type="Proteomes" id="UP000316213"/>
    </source>
</evidence>
<sequence>MACDFVVLVRDEHQSIGTRSVADVVLDQLERVDGIEKRLTVYNENSEIAAINRSAGGDGVCVSPETFALLRHAQELNEATGGAFDITAGPLVEAWGFTRRQGRKPNRSEIEAARELVGGDGMSLDPATRRVSLAKPGMRLNLGGIGKGEAIDRLATGLKAAGIASFLIHAGQSSVLACGDQFDSDEEPQAESAPPRGWLVGLAHPTKPNRRLAGIWLQDAALATSGSGKQFFHHRGQRYGHVIDPRTGQPAGDLLSLSLVTDRAVDADALATGLFVMGREEATRFATAETPVLPLILVADASRQDDVEIATTGNWAWAEPPEGWSDVGESVSP</sequence>
<proteinExistence type="inferred from homology"/>
<dbReference type="AlphaFoldDB" id="A0A5C6AE26"/>
<evidence type="ECO:0000256" key="3">
    <source>
        <dbReference type="ARBA" id="ARBA00022630"/>
    </source>
</evidence>
<keyword evidence="3 10" id="KW-0285">Flavoprotein</keyword>
<accession>A0A5C6AE26</accession>
<dbReference type="SUPFAM" id="SSF143631">
    <property type="entry name" value="ApbE-like"/>
    <property type="match status" value="1"/>
</dbReference>
<keyword evidence="4 10" id="KW-0808">Transferase</keyword>
<dbReference type="GO" id="GO:0016740">
    <property type="term" value="F:transferase activity"/>
    <property type="evidence" value="ECO:0007669"/>
    <property type="project" value="UniProtKB-UniRule"/>
</dbReference>
<evidence type="ECO:0000313" key="12">
    <source>
        <dbReference type="EMBL" id="TWT97321.1"/>
    </source>
</evidence>
<keyword evidence="13" id="KW-1185">Reference proteome</keyword>
<name>A0A5C6AE26_9BACT</name>
<feature type="binding site" evidence="11">
    <location>
        <position position="144"/>
    </location>
    <ligand>
        <name>Mg(2+)</name>
        <dbReference type="ChEBI" id="CHEBI:18420"/>
    </ligand>
</feature>
<comment type="catalytic activity">
    <reaction evidence="9 10">
        <text>L-threonyl-[protein] + FAD = FMN-L-threonyl-[protein] + AMP + H(+)</text>
        <dbReference type="Rhea" id="RHEA:36847"/>
        <dbReference type="Rhea" id="RHEA-COMP:11060"/>
        <dbReference type="Rhea" id="RHEA-COMP:11061"/>
        <dbReference type="ChEBI" id="CHEBI:15378"/>
        <dbReference type="ChEBI" id="CHEBI:30013"/>
        <dbReference type="ChEBI" id="CHEBI:57692"/>
        <dbReference type="ChEBI" id="CHEBI:74257"/>
        <dbReference type="ChEBI" id="CHEBI:456215"/>
        <dbReference type="EC" id="2.7.1.180"/>
    </reaction>
</comment>
<protein>
    <recommendedName>
        <fullName evidence="2 10">FAD:protein FMN transferase</fullName>
        <ecNumber evidence="1 10">2.7.1.180</ecNumber>
    </recommendedName>
    <alternativeName>
        <fullName evidence="8 10">Flavin transferase</fullName>
    </alternativeName>
</protein>
<dbReference type="PANTHER" id="PTHR30040">
    <property type="entry name" value="THIAMINE BIOSYNTHESIS LIPOPROTEIN APBE"/>
    <property type="match status" value="1"/>
</dbReference>
<gene>
    <name evidence="12" type="primary">apbE_1</name>
    <name evidence="12" type="ORF">Pla100_24730</name>
</gene>
<dbReference type="InterPro" id="IPR024932">
    <property type="entry name" value="ApbE"/>
</dbReference>
<keyword evidence="12" id="KW-0449">Lipoprotein</keyword>
<reference evidence="12 13" key="1">
    <citation type="submission" date="2019-02" db="EMBL/GenBank/DDBJ databases">
        <title>Deep-cultivation of Planctomycetes and their phenomic and genomic characterization uncovers novel biology.</title>
        <authorList>
            <person name="Wiegand S."/>
            <person name="Jogler M."/>
            <person name="Boedeker C."/>
            <person name="Pinto D."/>
            <person name="Vollmers J."/>
            <person name="Rivas-Marin E."/>
            <person name="Kohn T."/>
            <person name="Peeters S.H."/>
            <person name="Heuer A."/>
            <person name="Rast P."/>
            <person name="Oberbeckmann S."/>
            <person name="Bunk B."/>
            <person name="Jeske O."/>
            <person name="Meyerdierks A."/>
            <person name="Storesund J.E."/>
            <person name="Kallscheuer N."/>
            <person name="Luecker S."/>
            <person name="Lage O.M."/>
            <person name="Pohl T."/>
            <person name="Merkel B.J."/>
            <person name="Hornburger P."/>
            <person name="Mueller R.-W."/>
            <person name="Bruemmer F."/>
            <person name="Labrenz M."/>
            <person name="Spormann A.M."/>
            <person name="Op Den Camp H."/>
            <person name="Overmann J."/>
            <person name="Amann R."/>
            <person name="Jetten M.S.M."/>
            <person name="Mascher T."/>
            <person name="Medema M.H."/>
            <person name="Devos D.P."/>
            <person name="Kaster A.-K."/>
            <person name="Ovreas L."/>
            <person name="Rohde M."/>
            <person name="Galperin M.Y."/>
            <person name="Jogler C."/>
        </authorList>
    </citation>
    <scope>NUCLEOTIDE SEQUENCE [LARGE SCALE GENOMIC DNA]</scope>
    <source>
        <strain evidence="12 13">Pla100</strain>
    </source>
</reference>
<evidence type="ECO:0000256" key="7">
    <source>
        <dbReference type="ARBA" id="ARBA00022842"/>
    </source>
</evidence>
<comment type="similarity">
    <text evidence="10">Belongs to the ApbE family.</text>
</comment>
<dbReference type="PIRSF" id="PIRSF006268">
    <property type="entry name" value="ApbE"/>
    <property type="match status" value="1"/>
</dbReference>
<evidence type="ECO:0000256" key="5">
    <source>
        <dbReference type="ARBA" id="ARBA00022723"/>
    </source>
</evidence>
<dbReference type="InterPro" id="IPR003374">
    <property type="entry name" value="ApbE-like_sf"/>
</dbReference>